<evidence type="ECO:0000313" key="1">
    <source>
        <dbReference type="EMBL" id="AMU96505.1"/>
    </source>
</evidence>
<dbReference type="RefSeq" id="WP_062902808.1">
    <property type="nucleotide sequence ID" value="NZ_CP013342.1"/>
</dbReference>
<accession>A0A142W4Q0</accession>
<organism evidence="1 2">
    <name type="scientific">Sphingopyxis terrae subsp. terrae NBRC 15098</name>
    <dbReference type="NCBI Taxonomy" id="1219058"/>
    <lineage>
        <taxon>Bacteria</taxon>
        <taxon>Pseudomonadati</taxon>
        <taxon>Pseudomonadota</taxon>
        <taxon>Alphaproteobacteria</taxon>
        <taxon>Sphingomonadales</taxon>
        <taxon>Sphingomonadaceae</taxon>
        <taxon>Sphingopyxis</taxon>
    </lineage>
</organism>
<gene>
    <name evidence="1" type="ORF">AOA14_18040</name>
</gene>
<dbReference type="EMBL" id="CP013342">
    <property type="protein sequence ID" value="AMU96505.1"/>
    <property type="molecule type" value="Genomic_DNA"/>
</dbReference>
<reference evidence="2" key="1">
    <citation type="submission" date="2015-11" db="EMBL/GenBank/DDBJ databases">
        <title>Complete genome sequence of a polyethylene glycol-degrading strain Sphingopyxis terrae strain 203-1 (NBRC 15098).</title>
        <authorList>
            <person name="Yoshiyuki O."/>
            <person name="Shouta N."/>
            <person name="Nagata Y."/>
            <person name="Numata M."/>
            <person name="Tsuchikane K."/>
            <person name="Hosoyama A."/>
            <person name="Yamazoe A."/>
            <person name="Tsuda M."/>
            <person name="Fujita N."/>
            <person name="Kawai F."/>
        </authorList>
    </citation>
    <scope>NUCLEOTIDE SEQUENCE [LARGE SCALE GENOMIC DNA]</scope>
    <source>
        <strain evidence="2">203-1</strain>
    </source>
</reference>
<dbReference type="KEGG" id="ster:AOA14_18040"/>
<evidence type="ECO:0000313" key="2">
    <source>
        <dbReference type="Proteomes" id="UP000076234"/>
    </source>
</evidence>
<name>A0A142W4Q0_9SPHN</name>
<dbReference type="AlphaFoldDB" id="A0A142W4Q0"/>
<sequence length="244" mass="26632">MAGLVLALLLAAAGEPAIRVEKLAAGGFSADVADIEAARLTTTMEEVQRIAAQRCGKMKVRFGRYNFDSRVDTTRNVMMIENLRQKFFCYDPATDPYKPVPADWKASDADTAAATSFVTRFLDRVDRGDQAGIAMMDPLAEITPKDWANLHAGATQFQTGDGSMTPQFVAWSNNPDGAAYPGAYVLFSVLDDHPGIAGTCGGILVQRVREGEYRIAQYDVQFISQALVNQQGLTGQQLDRLCQR</sequence>
<dbReference type="Proteomes" id="UP000076234">
    <property type="component" value="Chromosome"/>
</dbReference>
<dbReference type="STRING" id="1219058.AOA14_18040"/>
<proteinExistence type="predicted"/>
<protein>
    <recommendedName>
        <fullName evidence="3">DUF4019 domain-containing protein</fullName>
    </recommendedName>
</protein>
<reference evidence="1 2" key="2">
    <citation type="journal article" date="2016" name="Genome Announc.">
        <title>Complete Genome Sequence of Sphingopyxis terrae Strain 203-1 (NBRC 111660), a Polyethylene Glycol Degrader.</title>
        <authorList>
            <person name="Ohtsubo Y."/>
            <person name="Nonoyama S."/>
            <person name="Nagata Y."/>
            <person name="Numata M."/>
            <person name="Tsuchikane K."/>
            <person name="Hosoyama A."/>
            <person name="Yamazoe A."/>
            <person name="Tsuda M."/>
            <person name="Fujita N."/>
            <person name="Kawai F."/>
        </authorList>
    </citation>
    <scope>NUCLEOTIDE SEQUENCE [LARGE SCALE GENOMIC DNA]</scope>
    <source>
        <strain evidence="1 2">203-1</strain>
    </source>
</reference>
<evidence type="ECO:0008006" key="3">
    <source>
        <dbReference type="Google" id="ProtNLM"/>
    </source>
</evidence>